<proteinExistence type="predicted"/>
<evidence type="ECO:0000313" key="2">
    <source>
        <dbReference type="EMBL" id="KAK1617380.1"/>
    </source>
</evidence>
<sequence>MGEWLAKDSRSCREESEEEDRRLFAEWKAEWEAQHGKKFRERSEKETRFLFAAWMAEHGKKYKDAGEEMRRYAFFKDTLRRMDQYEAVLGRKSVIFVYNGPFSDLSHQEWGAMACGYTSL</sequence>
<gene>
    <name evidence="2" type="ORF">QYE76_022897</name>
</gene>
<protein>
    <recommendedName>
        <fullName evidence="1">Cathepsin propeptide inhibitor domain-containing protein</fullName>
    </recommendedName>
</protein>
<dbReference type="SMART" id="SM00848">
    <property type="entry name" value="Inhibitor_I29"/>
    <property type="match status" value="1"/>
</dbReference>
<evidence type="ECO:0000259" key="1">
    <source>
        <dbReference type="SMART" id="SM00848"/>
    </source>
</evidence>
<dbReference type="Gene3D" id="1.10.287.2250">
    <property type="match status" value="1"/>
</dbReference>
<dbReference type="AlphaFoldDB" id="A0AAD8RAQ2"/>
<organism evidence="2 3">
    <name type="scientific">Lolium multiflorum</name>
    <name type="common">Italian ryegrass</name>
    <name type="synonym">Lolium perenne subsp. multiflorum</name>
    <dbReference type="NCBI Taxonomy" id="4521"/>
    <lineage>
        <taxon>Eukaryota</taxon>
        <taxon>Viridiplantae</taxon>
        <taxon>Streptophyta</taxon>
        <taxon>Embryophyta</taxon>
        <taxon>Tracheophyta</taxon>
        <taxon>Spermatophyta</taxon>
        <taxon>Magnoliopsida</taxon>
        <taxon>Liliopsida</taxon>
        <taxon>Poales</taxon>
        <taxon>Poaceae</taxon>
        <taxon>BOP clade</taxon>
        <taxon>Pooideae</taxon>
        <taxon>Poodae</taxon>
        <taxon>Poeae</taxon>
        <taxon>Poeae Chloroplast Group 2 (Poeae type)</taxon>
        <taxon>Loliodinae</taxon>
        <taxon>Loliinae</taxon>
        <taxon>Lolium</taxon>
    </lineage>
</organism>
<comment type="caution">
    <text evidence="2">The sequence shown here is derived from an EMBL/GenBank/DDBJ whole genome shotgun (WGS) entry which is preliminary data.</text>
</comment>
<dbReference type="Proteomes" id="UP001231189">
    <property type="component" value="Unassembled WGS sequence"/>
</dbReference>
<dbReference type="SUPFAM" id="SSF54001">
    <property type="entry name" value="Cysteine proteinases"/>
    <property type="match status" value="1"/>
</dbReference>
<dbReference type="InterPro" id="IPR038765">
    <property type="entry name" value="Papain-like_cys_pep_sf"/>
</dbReference>
<reference evidence="2" key="1">
    <citation type="submission" date="2023-07" db="EMBL/GenBank/DDBJ databases">
        <title>A chromosome-level genome assembly of Lolium multiflorum.</title>
        <authorList>
            <person name="Chen Y."/>
            <person name="Copetti D."/>
            <person name="Kolliker R."/>
            <person name="Studer B."/>
        </authorList>
    </citation>
    <scope>NUCLEOTIDE SEQUENCE</scope>
    <source>
        <strain evidence="2">02402/16</strain>
        <tissue evidence="2">Leaf</tissue>
    </source>
</reference>
<dbReference type="Pfam" id="PF08246">
    <property type="entry name" value="Inhibitor_I29"/>
    <property type="match status" value="1"/>
</dbReference>
<accession>A0AAD8RAQ2</accession>
<feature type="domain" description="Cathepsin propeptide inhibitor" evidence="1">
    <location>
        <begin position="51"/>
        <end position="110"/>
    </location>
</feature>
<dbReference type="InterPro" id="IPR013201">
    <property type="entry name" value="Prot_inhib_I29"/>
</dbReference>
<keyword evidence="3" id="KW-1185">Reference proteome</keyword>
<name>A0AAD8RAQ2_LOLMU</name>
<dbReference type="EMBL" id="JAUUTY010000006">
    <property type="protein sequence ID" value="KAK1617380.1"/>
    <property type="molecule type" value="Genomic_DNA"/>
</dbReference>
<evidence type="ECO:0000313" key="3">
    <source>
        <dbReference type="Proteomes" id="UP001231189"/>
    </source>
</evidence>